<gene>
    <name evidence="6" type="ORF">SAMN02745751_02961</name>
</gene>
<dbReference type="InterPro" id="IPR036388">
    <property type="entry name" value="WH-like_DNA-bd_sf"/>
</dbReference>
<evidence type="ECO:0000256" key="1">
    <source>
        <dbReference type="ARBA" id="ARBA00023015"/>
    </source>
</evidence>
<dbReference type="CDD" id="cd00090">
    <property type="entry name" value="HTH_ARSR"/>
    <property type="match status" value="1"/>
</dbReference>
<dbReference type="GO" id="GO:0003700">
    <property type="term" value="F:DNA-binding transcription factor activity"/>
    <property type="evidence" value="ECO:0007669"/>
    <property type="project" value="InterPro"/>
</dbReference>
<dbReference type="SUPFAM" id="SSF46785">
    <property type="entry name" value="Winged helix' DNA-binding domain"/>
    <property type="match status" value="1"/>
</dbReference>
<dbReference type="RefSeq" id="WP_073050346.1">
    <property type="nucleotide sequence ID" value="NZ_FQZL01000027.1"/>
</dbReference>
<protein>
    <submittedName>
        <fullName evidence="6">Transcriptional regulator, ArsR family</fullName>
    </submittedName>
</protein>
<evidence type="ECO:0000259" key="5">
    <source>
        <dbReference type="PROSITE" id="PS50987"/>
    </source>
</evidence>
<keyword evidence="2" id="KW-0238">DNA-binding</keyword>
<dbReference type="NCBIfam" id="NF033788">
    <property type="entry name" value="HTH_metalloreg"/>
    <property type="match status" value="1"/>
</dbReference>
<keyword evidence="7" id="KW-1185">Reference proteome</keyword>
<dbReference type="AlphaFoldDB" id="A0A1M6KPY1"/>
<dbReference type="GO" id="GO:0003677">
    <property type="term" value="F:DNA binding"/>
    <property type="evidence" value="ECO:0007669"/>
    <property type="project" value="UniProtKB-KW"/>
</dbReference>
<keyword evidence="1" id="KW-0805">Transcription regulation</keyword>
<dbReference type="Pfam" id="PF01022">
    <property type="entry name" value="HTH_5"/>
    <property type="match status" value="1"/>
</dbReference>
<dbReference type="GO" id="GO:0046686">
    <property type="term" value="P:response to cadmium ion"/>
    <property type="evidence" value="ECO:0007669"/>
    <property type="project" value="UniProtKB-KW"/>
</dbReference>
<dbReference type="PANTHER" id="PTHR43132:SF6">
    <property type="entry name" value="HTH-TYPE TRANSCRIPTIONAL REPRESSOR CZRA"/>
    <property type="match status" value="1"/>
</dbReference>
<evidence type="ECO:0000313" key="6">
    <source>
        <dbReference type="EMBL" id="SHJ61007.1"/>
    </source>
</evidence>
<feature type="domain" description="HTH arsR-type" evidence="5">
    <location>
        <begin position="27"/>
        <end position="120"/>
    </location>
</feature>
<dbReference type="Proteomes" id="UP000184052">
    <property type="component" value="Unassembled WGS sequence"/>
</dbReference>
<keyword evidence="4" id="KW-0105">Cadmium resistance</keyword>
<name>A0A1M6KPY1_9FIRM</name>
<dbReference type="InterPro" id="IPR036390">
    <property type="entry name" value="WH_DNA-bd_sf"/>
</dbReference>
<dbReference type="PRINTS" id="PR00778">
    <property type="entry name" value="HTHARSR"/>
</dbReference>
<dbReference type="Gene3D" id="1.10.10.10">
    <property type="entry name" value="Winged helix-like DNA-binding domain superfamily/Winged helix DNA-binding domain"/>
    <property type="match status" value="1"/>
</dbReference>
<dbReference type="InterPro" id="IPR018334">
    <property type="entry name" value="ArsR_HTH"/>
</dbReference>
<organism evidence="6 7">
    <name type="scientific">Dethiosulfatibacter aminovorans DSM 17477</name>
    <dbReference type="NCBI Taxonomy" id="1121476"/>
    <lineage>
        <taxon>Bacteria</taxon>
        <taxon>Bacillati</taxon>
        <taxon>Bacillota</taxon>
        <taxon>Tissierellia</taxon>
        <taxon>Dethiosulfatibacter</taxon>
    </lineage>
</organism>
<dbReference type="InterPro" id="IPR011991">
    <property type="entry name" value="ArsR-like_HTH"/>
</dbReference>
<sequence length="120" mass="13917">MNNKDIQICDTFCRHEEAVDKARNNMLEEEKVYELADLFKVFGDSTRIKILRALSVNEMCVCDIASLLCVSQSAVSHQLRTLKNARLVKFRREGKVVYYSLDDEHVLSIFTQGLEHIDHR</sequence>
<accession>A0A1M6KPY1</accession>
<dbReference type="SMART" id="SM00418">
    <property type="entry name" value="HTH_ARSR"/>
    <property type="match status" value="1"/>
</dbReference>
<dbReference type="OrthoDB" id="9794330at2"/>
<evidence type="ECO:0000313" key="7">
    <source>
        <dbReference type="Proteomes" id="UP000184052"/>
    </source>
</evidence>
<keyword evidence="3" id="KW-0804">Transcription</keyword>
<proteinExistence type="predicted"/>
<evidence type="ECO:0000256" key="4">
    <source>
        <dbReference type="ARBA" id="ARBA00043263"/>
    </source>
</evidence>
<reference evidence="6 7" key="1">
    <citation type="submission" date="2016-11" db="EMBL/GenBank/DDBJ databases">
        <authorList>
            <person name="Jaros S."/>
            <person name="Januszkiewicz K."/>
            <person name="Wedrychowicz H."/>
        </authorList>
    </citation>
    <scope>NUCLEOTIDE SEQUENCE [LARGE SCALE GENOMIC DNA]</scope>
    <source>
        <strain evidence="6 7">DSM 17477</strain>
    </source>
</reference>
<dbReference type="STRING" id="1121476.SAMN02745751_02961"/>
<dbReference type="InterPro" id="IPR051011">
    <property type="entry name" value="Metal_resp_trans_reg"/>
</dbReference>
<dbReference type="PROSITE" id="PS50987">
    <property type="entry name" value="HTH_ARSR_2"/>
    <property type="match status" value="1"/>
</dbReference>
<dbReference type="PANTHER" id="PTHR43132">
    <property type="entry name" value="ARSENICAL RESISTANCE OPERON REPRESSOR ARSR-RELATED"/>
    <property type="match status" value="1"/>
</dbReference>
<evidence type="ECO:0000256" key="3">
    <source>
        <dbReference type="ARBA" id="ARBA00023163"/>
    </source>
</evidence>
<dbReference type="InterPro" id="IPR001845">
    <property type="entry name" value="HTH_ArsR_DNA-bd_dom"/>
</dbReference>
<dbReference type="PROSITE" id="PS00846">
    <property type="entry name" value="HTH_ARSR_1"/>
    <property type="match status" value="1"/>
</dbReference>
<evidence type="ECO:0000256" key="2">
    <source>
        <dbReference type="ARBA" id="ARBA00023125"/>
    </source>
</evidence>
<dbReference type="EMBL" id="FQZL01000027">
    <property type="protein sequence ID" value="SHJ61007.1"/>
    <property type="molecule type" value="Genomic_DNA"/>
</dbReference>